<comment type="similarity">
    <text evidence="1">Belongs to the LysR transcriptional regulatory family.</text>
</comment>
<evidence type="ECO:0000256" key="1">
    <source>
        <dbReference type="ARBA" id="ARBA00009437"/>
    </source>
</evidence>
<dbReference type="AlphaFoldDB" id="A0A5A5T6Q1"/>
<dbReference type="Pfam" id="PF00126">
    <property type="entry name" value="HTH_1"/>
    <property type="match status" value="1"/>
</dbReference>
<keyword evidence="4" id="KW-0804">Transcription</keyword>
<evidence type="ECO:0000259" key="5">
    <source>
        <dbReference type="PROSITE" id="PS50931"/>
    </source>
</evidence>
<sequence length="295" mass="32796">MDLRHLQTFKVIAEAGSFVQAAERLQYAQSTLTLQIQQLEAELGIELFDRRRRKIQLTAAGHTLLIHTQHILNQVEQMQQDLSDLAAGESGSLRVGMIEPIARLYLIDVMHAFRERYPRIRLTIEILSTIRTHEQLTANQIDLGISTPPPANVGLIFEPILTETPVLLLPKNHSLQQQDEILLSDLCAECLLLTESPCAYRTAIEQAFMARGLPLAIGIEIGSLEIIKQAVQQGVGVAIMPKIATYHIPDDTVVRHVKDLNLHMPLGLITREVPLTQSKAVQAFSSLFKQAAADA</sequence>
<dbReference type="RefSeq" id="WP_172631800.1">
    <property type="nucleotide sequence ID" value="NZ_BIXY01000004.1"/>
</dbReference>
<dbReference type="PANTHER" id="PTHR30419">
    <property type="entry name" value="HTH-TYPE TRANSCRIPTIONAL REGULATOR YBHD"/>
    <property type="match status" value="1"/>
</dbReference>
<dbReference type="PROSITE" id="PS50931">
    <property type="entry name" value="HTH_LYSR"/>
    <property type="match status" value="1"/>
</dbReference>
<dbReference type="InterPro" id="IPR005119">
    <property type="entry name" value="LysR_subst-bd"/>
</dbReference>
<dbReference type="Pfam" id="PF03466">
    <property type="entry name" value="LysR_substrate"/>
    <property type="match status" value="1"/>
</dbReference>
<accession>A0A5A5T6Q1</accession>
<dbReference type="Proteomes" id="UP000322530">
    <property type="component" value="Unassembled WGS sequence"/>
</dbReference>
<dbReference type="InterPro" id="IPR000847">
    <property type="entry name" value="LysR_HTH_N"/>
</dbReference>
<dbReference type="InterPro" id="IPR050950">
    <property type="entry name" value="HTH-type_LysR_regulators"/>
</dbReference>
<gene>
    <name evidence="6" type="ORF">KDI_04790</name>
</gene>
<dbReference type="Gene3D" id="1.10.10.10">
    <property type="entry name" value="Winged helix-like DNA-binding domain superfamily/Winged helix DNA-binding domain"/>
    <property type="match status" value="1"/>
</dbReference>
<comment type="caution">
    <text evidence="6">The sequence shown here is derived from an EMBL/GenBank/DDBJ whole genome shotgun (WGS) entry which is preliminary data.</text>
</comment>
<dbReference type="EMBL" id="BIXY01000004">
    <property type="protein sequence ID" value="GCF06915.1"/>
    <property type="molecule type" value="Genomic_DNA"/>
</dbReference>
<keyword evidence="2" id="KW-0805">Transcription regulation</keyword>
<dbReference type="InterPro" id="IPR036388">
    <property type="entry name" value="WH-like_DNA-bd_sf"/>
</dbReference>
<dbReference type="Gene3D" id="3.40.190.290">
    <property type="match status" value="1"/>
</dbReference>
<dbReference type="InterPro" id="IPR036390">
    <property type="entry name" value="WH_DNA-bd_sf"/>
</dbReference>
<name>A0A5A5T6Q1_9CHLR</name>
<dbReference type="PRINTS" id="PR00039">
    <property type="entry name" value="HTHLYSR"/>
</dbReference>
<evidence type="ECO:0000256" key="3">
    <source>
        <dbReference type="ARBA" id="ARBA00023125"/>
    </source>
</evidence>
<evidence type="ECO:0000313" key="7">
    <source>
        <dbReference type="Proteomes" id="UP000322530"/>
    </source>
</evidence>
<proteinExistence type="inferred from homology"/>
<organism evidence="6 7">
    <name type="scientific">Dictyobacter arantiisoli</name>
    <dbReference type="NCBI Taxonomy" id="2014874"/>
    <lineage>
        <taxon>Bacteria</taxon>
        <taxon>Bacillati</taxon>
        <taxon>Chloroflexota</taxon>
        <taxon>Ktedonobacteria</taxon>
        <taxon>Ktedonobacterales</taxon>
        <taxon>Dictyobacteraceae</taxon>
        <taxon>Dictyobacter</taxon>
    </lineage>
</organism>
<dbReference type="FunFam" id="1.10.10.10:FF:000001">
    <property type="entry name" value="LysR family transcriptional regulator"/>
    <property type="match status" value="1"/>
</dbReference>
<feature type="domain" description="HTH lysR-type" evidence="5">
    <location>
        <begin position="1"/>
        <end position="58"/>
    </location>
</feature>
<reference evidence="6 7" key="1">
    <citation type="submission" date="2019-01" db="EMBL/GenBank/DDBJ databases">
        <title>Draft genome sequence of Dictyobacter sp. Uno17.</title>
        <authorList>
            <person name="Wang C.M."/>
            <person name="Zheng Y."/>
            <person name="Sakai Y."/>
            <person name="Abe K."/>
            <person name="Yokota A."/>
            <person name="Yabe S."/>
        </authorList>
    </citation>
    <scope>NUCLEOTIDE SEQUENCE [LARGE SCALE GENOMIC DNA]</scope>
    <source>
        <strain evidence="6 7">Uno17</strain>
    </source>
</reference>
<dbReference type="SUPFAM" id="SSF53850">
    <property type="entry name" value="Periplasmic binding protein-like II"/>
    <property type="match status" value="1"/>
</dbReference>
<dbReference type="CDD" id="cd05466">
    <property type="entry name" value="PBP2_LTTR_substrate"/>
    <property type="match status" value="1"/>
</dbReference>
<dbReference type="GO" id="GO:0005829">
    <property type="term" value="C:cytosol"/>
    <property type="evidence" value="ECO:0007669"/>
    <property type="project" value="TreeGrafter"/>
</dbReference>
<dbReference type="SUPFAM" id="SSF46785">
    <property type="entry name" value="Winged helix' DNA-binding domain"/>
    <property type="match status" value="1"/>
</dbReference>
<protein>
    <submittedName>
        <fullName evidence="6">LysR family transcriptional regulator</fullName>
    </submittedName>
</protein>
<evidence type="ECO:0000256" key="4">
    <source>
        <dbReference type="ARBA" id="ARBA00023163"/>
    </source>
</evidence>
<evidence type="ECO:0000256" key="2">
    <source>
        <dbReference type="ARBA" id="ARBA00023015"/>
    </source>
</evidence>
<evidence type="ECO:0000313" key="6">
    <source>
        <dbReference type="EMBL" id="GCF06915.1"/>
    </source>
</evidence>
<keyword evidence="3" id="KW-0238">DNA-binding</keyword>
<dbReference type="GO" id="GO:0003700">
    <property type="term" value="F:DNA-binding transcription factor activity"/>
    <property type="evidence" value="ECO:0007669"/>
    <property type="project" value="InterPro"/>
</dbReference>
<dbReference type="GO" id="GO:0003677">
    <property type="term" value="F:DNA binding"/>
    <property type="evidence" value="ECO:0007669"/>
    <property type="project" value="UniProtKB-KW"/>
</dbReference>
<keyword evidence="7" id="KW-1185">Reference proteome</keyword>